<comment type="cofactor">
    <cofactor evidence="1">
        <name>FMN</name>
        <dbReference type="ChEBI" id="CHEBI:58210"/>
    </cofactor>
</comment>
<evidence type="ECO:0000256" key="7">
    <source>
        <dbReference type="ARBA" id="ARBA00023027"/>
    </source>
</evidence>
<sequence>MSISEVIRNRRTIRSFNDKPLAESTILELLNDAVWAPNHGLREPWRFIGASVRESKEKLADWVIEALSERKRYKWIPGKIKNVYKEKIVQIPAILFVVVKEEKNKLKLDEDFAAACALIQNLQLLGWEQGIGMIWSIDDTLCGNLSFGTKIGIRSDERIAGMLYMGYFDQAPKPRARTTAERKMSWL</sequence>
<comment type="similarity">
    <text evidence="2">Belongs to the nitroreductase family.</text>
</comment>
<evidence type="ECO:0000259" key="8">
    <source>
        <dbReference type="Pfam" id="PF00881"/>
    </source>
</evidence>
<evidence type="ECO:0000256" key="4">
    <source>
        <dbReference type="ARBA" id="ARBA00022643"/>
    </source>
</evidence>
<dbReference type="CDD" id="cd02135">
    <property type="entry name" value="YdjA-like"/>
    <property type="match status" value="1"/>
</dbReference>
<evidence type="ECO:0000256" key="1">
    <source>
        <dbReference type="ARBA" id="ARBA00001917"/>
    </source>
</evidence>
<dbReference type="InterPro" id="IPR052530">
    <property type="entry name" value="NAD(P)H_nitroreductase"/>
</dbReference>
<keyword evidence="10" id="KW-1185">Reference proteome</keyword>
<dbReference type="RefSeq" id="WP_113030690.1">
    <property type="nucleotide sequence ID" value="NZ_QMFB01000004.1"/>
</dbReference>
<name>A0A329MNX3_9BACL</name>
<dbReference type="GO" id="GO:0016491">
    <property type="term" value="F:oxidoreductase activity"/>
    <property type="evidence" value="ECO:0007669"/>
    <property type="project" value="UniProtKB-KW"/>
</dbReference>
<reference evidence="9 10" key="1">
    <citation type="journal article" date="2009" name="Int. J. Syst. Evol. Microbiol.">
        <title>Paenibacillus contaminans sp. nov., isolated from a contaminated laboratory plate.</title>
        <authorList>
            <person name="Chou J.H."/>
            <person name="Lee J.H."/>
            <person name="Lin M.C."/>
            <person name="Chang P.S."/>
            <person name="Arun A.B."/>
            <person name="Young C.C."/>
            <person name="Chen W.M."/>
        </authorList>
    </citation>
    <scope>NUCLEOTIDE SEQUENCE [LARGE SCALE GENOMIC DNA]</scope>
    <source>
        <strain evidence="9 10">CKOBP-6</strain>
    </source>
</reference>
<dbReference type="InterPro" id="IPR029479">
    <property type="entry name" value="Nitroreductase"/>
</dbReference>
<dbReference type="Pfam" id="PF00881">
    <property type="entry name" value="Nitroreductase"/>
    <property type="match status" value="1"/>
</dbReference>
<evidence type="ECO:0000256" key="5">
    <source>
        <dbReference type="ARBA" id="ARBA00022857"/>
    </source>
</evidence>
<keyword evidence="5" id="KW-0521">NADP</keyword>
<evidence type="ECO:0000313" key="9">
    <source>
        <dbReference type="EMBL" id="RAV21599.1"/>
    </source>
</evidence>
<dbReference type="InterPro" id="IPR000415">
    <property type="entry name" value="Nitroreductase-like"/>
</dbReference>
<keyword evidence="6" id="KW-0560">Oxidoreductase</keyword>
<gene>
    <name evidence="9" type="ORF">DQG23_10085</name>
</gene>
<feature type="domain" description="Nitroreductase" evidence="8">
    <location>
        <begin position="7"/>
        <end position="167"/>
    </location>
</feature>
<dbReference type="SUPFAM" id="SSF55469">
    <property type="entry name" value="FMN-dependent nitroreductase-like"/>
    <property type="match status" value="1"/>
</dbReference>
<dbReference type="AlphaFoldDB" id="A0A329MNX3"/>
<dbReference type="OrthoDB" id="9804207at2"/>
<keyword evidence="4" id="KW-0288">FMN</keyword>
<keyword evidence="7" id="KW-0520">NAD</keyword>
<keyword evidence="3" id="KW-0285">Flavoprotein</keyword>
<dbReference type="Gene3D" id="3.40.109.10">
    <property type="entry name" value="NADH Oxidase"/>
    <property type="match status" value="1"/>
</dbReference>
<dbReference type="InterPro" id="IPR026021">
    <property type="entry name" value="YdjA-like"/>
</dbReference>
<evidence type="ECO:0000256" key="3">
    <source>
        <dbReference type="ARBA" id="ARBA00022630"/>
    </source>
</evidence>
<dbReference type="PANTHER" id="PTHR43821:SF1">
    <property type="entry name" value="NAD(P)H NITROREDUCTASE YDJA-RELATED"/>
    <property type="match status" value="1"/>
</dbReference>
<evidence type="ECO:0000256" key="2">
    <source>
        <dbReference type="ARBA" id="ARBA00007118"/>
    </source>
</evidence>
<comment type="caution">
    <text evidence="9">The sequence shown here is derived from an EMBL/GenBank/DDBJ whole genome shotgun (WGS) entry which is preliminary data.</text>
</comment>
<proteinExistence type="inferred from homology"/>
<accession>A0A329MNX3</accession>
<organism evidence="9 10">
    <name type="scientific">Paenibacillus contaminans</name>
    <dbReference type="NCBI Taxonomy" id="450362"/>
    <lineage>
        <taxon>Bacteria</taxon>
        <taxon>Bacillati</taxon>
        <taxon>Bacillota</taxon>
        <taxon>Bacilli</taxon>
        <taxon>Bacillales</taxon>
        <taxon>Paenibacillaceae</taxon>
        <taxon>Paenibacillus</taxon>
    </lineage>
</organism>
<dbReference type="PANTHER" id="PTHR43821">
    <property type="entry name" value="NAD(P)H NITROREDUCTASE YDJA-RELATED"/>
    <property type="match status" value="1"/>
</dbReference>
<evidence type="ECO:0000313" key="10">
    <source>
        <dbReference type="Proteomes" id="UP000250369"/>
    </source>
</evidence>
<protein>
    <submittedName>
        <fullName evidence="9">Nitroreductase</fullName>
    </submittedName>
</protein>
<dbReference type="EMBL" id="QMFB01000004">
    <property type="protein sequence ID" value="RAV21599.1"/>
    <property type="molecule type" value="Genomic_DNA"/>
</dbReference>
<evidence type="ECO:0000256" key="6">
    <source>
        <dbReference type="ARBA" id="ARBA00023002"/>
    </source>
</evidence>
<dbReference type="Proteomes" id="UP000250369">
    <property type="component" value="Unassembled WGS sequence"/>
</dbReference>